<proteinExistence type="predicted"/>
<evidence type="ECO:0000259" key="1">
    <source>
        <dbReference type="Pfam" id="PF01656"/>
    </source>
</evidence>
<dbReference type="SUPFAM" id="SSF52540">
    <property type="entry name" value="P-loop containing nucleoside triphosphate hydrolases"/>
    <property type="match status" value="1"/>
</dbReference>
<dbReference type="InterPro" id="IPR050678">
    <property type="entry name" value="DNA_Partitioning_ATPase"/>
</dbReference>
<protein>
    <submittedName>
        <fullName evidence="2">ParA family protein</fullName>
    </submittedName>
</protein>
<sequence length="198" mass="21707">MIITVASFKGGVAKTTTAIHLAALVNEDKPTLLIDGDPNRSASGWSRRGSLPFKIADERLAARLASDYRDGHLVFDTKARPEKDDLVALAEGCDLLIIPTTPDAMALEALTLMMDMLSQIKVEHRVLITKVPPPPRTVGQQVREALVESGYPVFKTHMRLYAAYEKAAEKGILVNSVKDRNAKEGWSDCLALAKEVLR</sequence>
<dbReference type="Proteomes" id="UP001216907">
    <property type="component" value="Unassembled WGS sequence"/>
</dbReference>
<organism evidence="2 3">
    <name type="scientific">Paludisphaera mucosa</name>
    <dbReference type="NCBI Taxonomy" id="3030827"/>
    <lineage>
        <taxon>Bacteria</taxon>
        <taxon>Pseudomonadati</taxon>
        <taxon>Planctomycetota</taxon>
        <taxon>Planctomycetia</taxon>
        <taxon>Isosphaerales</taxon>
        <taxon>Isosphaeraceae</taxon>
        <taxon>Paludisphaera</taxon>
    </lineage>
</organism>
<dbReference type="PANTHER" id="PTHR13696">
    <property type="entry name" value="P-LOOP CONTAINING NUCLEOSIDE TRIPHOSPHATE HYDROLASE"/>
    <property type="match status" value="1"/>
</dbReference>
<dbReference type="Gene3D" id="3.40.50.300">
    <property type="entry name" value="P-loop containing nucleotide triphosphate hydrolases"/>
    <property type="match status" value="1"/>
</dbReference>
<dbReference type="InterPro" id="IPR027417">
    <property type="entry name" value="P-loop_NTPase"/>
</dbReference>
<dbReference type="RefSeq" id="WP_277864788.1">
    <property type="nucleotide sequence ID" value="NZ_JARRAG010000007.1"/>
</dbReference>
<accession>A0ABT6FM63</accession>
<keyword evidence="3" id="KW-1185">Reference proteome</keyword>
<name>A0ABT6FM63_9BACT</name>
<dbReference type="Pfam" id="PF01656">
    <property type="entry name" value="CbiA"/>
    <property type="match status" value="1"/>
</dbReference>
<feature type="domain" description="CobQ/CobB/MinD/ParA nucleotide binding" evidence="1">
    <location>
        <begin position="3"/>
        <end position="173"/>
    </location>
</feature>
<dbReference type="PANTHER" id="PTHR13696:SF96">
    <property type="entry name" value="COBQ_COBB_MIND_PARA NUCLEOTIDE BINDING DOMAIN-CONTAINING PROTEIN"/>
    <property type="match status" value="1"/>
</dbReference>
<dbReference type="InterPro" id="IPR002586">
    <property type="entry name" value="CobQ/CobB/MinD/ParA_Nub-bd_dom"/>
</dbReference>
<comment type="caution">
    <text evidence="2">The sequence shown here is derived from an EMBL/GenBank/DDBJ whole genome shotgun (WGS) entry which is preliminary data.</text>
</comment>
<evidence type="ECO:0000313" key="3">
    <source>
        <dbReference type="Proteomes" id="UP001216907"/>
    </source>
</evidence>
<evidence type="ECO:0000313" key="2">
    <source>
        <dbReference type="EMBL" id="MDG3008470.1"/>
    </source>
</evidence>
<gene>
    <name evidence="2" type="ORF">PZE19_32295</name>
</gene>
<reference evidence="2 3" key="1">
    <citation type="submission" date="2023-03" db="EMBL/GenBank/DDBJ databases">
        <title>Paludisphaera mucosa sp. nov. a novel planctomycete from northern fen.</title>
        <authorList>
            <person name="Ivanova A."/>
        </authorList>
    </citation>
    <scope>NUCLEOTIDE SEQUENCE [LARGE SCALE GENOMIC DNA]</scope>
    <source>
        <strain evidence="2 3">Pla2</strain>
    </source>
</reference>
<dbReference type="EMBL" id="JARRAG010000007">
    <property type="protein sequence ID" value="MDG3008470.1"/>
    <property type="molecule type" value="Genomic_DNA"/>
</dbReference>
<dbReference type="CDD" id="cd02042">
    <property type="entry name" value="ParAB_family"/>
    <property type="match status" value="1"/>
</dbReference>